<proteinExistence type="predicted"/>
<evidence type="ECO:0000256" key="1">
    <source>
        <dbReference type="SAM" id="MobiDB-lite"/>
    </source>
</evidence>
<evidence type="ECO:0000313" key="3">
    <source>
        <dbReference type="Proteomes" id="UP000625711"/>
    </source>
</evidence>
<accession>A0A834M9T3</accession>
<dbReference type="AlphaFoldDB" id="A0A834M9T3"/>
<feature type="compositionally biased region" description="Low complexity" evidence="1">
    <location>
        <begin position="38"/>
        <end position="47"/>
    </location>
</feature>
<protein>
    <submittedName>
        <fullName evidence="2">Uncharacterized protein</fullName>
    </submittedName>
</protein>
<organism evidence="2 3">
    <name type="scientific">Rhynchophorus ferrugineus</name>
    <name type="common">Red palm weevil</name>
    <name type="synonym">Curculio ferrugineus</name>
    <dbReference type="NCBI Taxonomy" id="354439"/>
    <lineage>
        <taxon>Eukaryota</taxon>
        <taxon>Metazoa</taxon>
        <taxon>Ecdysozoa</taxon>
        <taxon>Arthropoda</taxon>
        <taxon>Hexapoda</taxon>
        <taxon>Insecta</taxon>
        <taxon>Pterygota</taxon>
        <taxon>Neoptera</taxon>
        <taxon>Endopterygota</taxon>
        <taxon>Coleoptera</taxon>
        <taxon>Polyphaga</taxon>
        <taxon>Cucujiformia</taxon>
        <taxon>Curculionidae</taxon>
        <taxon>Dryophthorinae</taxon>
        <taxon>Rhynchophorus</taxon>
    </lineage>
</organism>
<reference evidence="2" key="1">
    <citation type="submission" date="2020-08" db="EMBL/GenBank/DDBJ databases">
        <title>Genome sequencing and assembly of the red palm weevil Rhynchophorus ferrugineus.</title>
        <authorList>
            <person name="Dias G.B."/>
            <person name="Bergman C.M."/>
            <person name="Manee M."/>
        </authorList>
    </citation>
    <scope>NUCLEOTIDE SEQUENCE</scope>
    <source>
        <strain evidence="2">AA-2017</strain>
        <tissue evidence="2">Whole larva</tissue>
    </source>
</reference>
<gene>
    <name evidence="2" type="ORF">GWI33_016932</name>
</gene>
<sequence length="79" mass="8552">MTLVGPKLISAPKFTQSRPVQVPWEDYLTVLARHPSHTLVPSSSDLSSVDEKSHTTSPSTIHSVDSCPPPGLPVRYDTA</sequence>
<dbReference type="Proteomes" id="UP000625711">
    <property type="component" value="Unassembled WGS sequence"/>
</dbReference>
<comment type="caution">
    <text evidence="2">The sequence shown here is derived from an EMBL/GenBank/DDBJ whole genome shotgun (WGS) entry which is preliminary data.</text>
</comment>
<keyword evidence="3" id="KW-1185">Reference proteome</keyword>
<evidence type="ECO:0000313" key="2">
    <source>
        <dbReference type="EMBL" id="KAF7270074.1"/>
    </source>
</evidence>
<dbReference type="EMBL" id="JAACXV010014140">
    <property type="protein sequence ID" value="KAF7270074.1"/>
    <property type="molecule type" value="Genomic_DNA"/>
</dbReference>
<name>A0A834M9T3_RHYFE</name>
<feature type="region of interest" description="Disordered" evidence="1">
    <location>
        <begin position="38"/>
        <end position="79"/>
    </location>
</feature>